<dbReference type="AlphaFoldDB" id="A0A2G5DM82"/>
<organism evidence="1 2">
    <name type="scientific">Aquilegia coerulea</name>
    <name type="common">Rocky mountain columbine</name>
    <dbReference type="NCBI Taxonomy" id="218851"/>
    <lineage>
        <taxon>Eukaryota</taxon>
        <taxon>Viridiplantae</taxon>
        <taxon>Streptophyta</taxon>
        <taxon>Embryophyta</taxon>
        <taxon>Tracheophyta</taxon>
        <taxon>Spermatophyta</taxon>
        <taxon>Magnoliopsida</taxon>
        <taxon>Ranunculales</taxon>
        <taxon>Ranunculaceae</taxon>
        <taxon>Thalictroideae</taxon>
        <taxon>Aquilegia</taxon>
    </lineage>
</organism>
<dbReference type="InParanoid" id="A0A2G5DM82"/>
<sequence>MWQDFYDSSEFSQIEKESLRMWRKGLYFTPKSIFLSQQIFYKPDSMAFLLRQENRVITFISWFYY</sequence>
<evidence type="ECO:0000313" key="2">
    <source>
        <dbReference type="Proteomes" id="UP000230069"/>
    </source>
</evidence>
<dbReference type="EMBL" id="KZ305034">
    <property type="protein sequence ID" value="PIA44586.1"/>
    <property type="molecule type" value="Genomic_DNA"/>
</dbReference>
<protein>
    <submittedName>
        <fullName evidence="1">Uncharacterized protein</fullName>
    </submittedName>
</protein>
<gene>
    <name evidence="1" type="ORF">AQUCO_01700288v1</name>
</gene>
<proteinExistence type="predicted"/>
<accession>A0A2G5DM82</accession>
<keyword evidence="2" id="KW-1185">Reference proteome</keyword>
<dbReference type="Proteomes" id="UP000230069">
    <property type="component" value="Unassembled WGS sequence"/>
</dbReference>
<name>A0A2G5DM82_AQUCA</name>
<evidence type="ECO:0000313" key="1">
    <source>
        <dbReference type="EMBL" id="PIA44586.1"/>
    </source>
</evidence>
<reference evidence="1 2" key="1">
    <citation type="submission" date="2017-09" db="EMBL/GenBank/DDBJ databases">
        <title>WGS assembly of Aquilegia coerulea Goldsmith.</title>
        <authorList>
            <person name="Hodges S."/>
            <person name="Kramer E."/>
            <person name="Nordborg M."/>
            <person name="Tomkins J."/>
            <person name="Borevitz J."/>
            <person name="Derieg N."/>
            <person name="Yan J."/>
            <person name="Mihaltcheva S."/>
            <person name="Hayes R.D."/>
            <person name="Rokhsar D."/>
        </authorList>
    </citation>
    <scope>NUCLEOTIDE SEQUENCE [LARGE SCALE GENOMIC DNA]</scope>
    <source>
        <strain evidence="2">cv. Goldsmith</strain>
    </source>
</reference>